<accession>A0ABT7EUR2</accession>
<evidence type="ECO:0000313" key="1">
    <source>
        <dbReference type="EMBL" id="MDK3016087.1"/>
    </source>
</evidence>
<proteinExistence type="predicted"/>
<dbReference type="Proteomes" id="UP001243757">
    <property type="component" value="Unassembled WGS sequence"/>
</dbReference>
<reference evidence="1 2" key="1">
    <citation type="submission" date="2023-05" db="EMBL/GenBank/DDBJ databases">
        <title>Pseudodonghicola sp. nov.</title>
        <authorList>
            <person name="Huang J."/>
        </authorList>
    </citation>
    <scope>NUCLEOTIDE SEQUENCE [LARGE SCALE GENOMIC DNA]</scope>
    <source>
        <strain evidence="1 2">IC7</strain>
    </source>
</reference>
<dbReference type="RefSeq" id="WP_284478911.1">
    <property type="nucleotide sequence ID" value="NZ_JASNJD010000001.1"/>
</dbReference>
<dbReference type="Pfam" id="PF12974">
    <property type="entry name" value="Phosphonate-bd"/>
    <property type="match status" value="1"/>
</dbReference>
<dbReference type="Gene3D" id="3.40.190.10">
    <property type="entry name" value="Periplasmic binding protein-like II"/>
    <property type="match status" value="1"/>
</dbReference>
<evidence type="ECO:0000313" key="2">
    <source>
        <dbReference type="Proteomes" id="UP001243757"/>
    </source>
</evidence>
<dbReference type="EMBL" id="JASNJD010000001">
    <property type="protein sequence ID" value="MDK3016087.1"/>
    <property type="molecule type" value="Genomic_DNA"/>
</dbReference>
<name>A0ABT7EUR2_9RHOB</name>
<dbReference type="SUPFAM" id="SSF53850">
    <property type="entry name" value="Periplasmic binding protein-like II"/>
    <property type="match status" value="1"/>
</dbReference>
<organism evidence="1 2">
    <name type="scientific">Pseudodonghicola flavimaris</name>
    <dbReference type="NCBI Taxonomy" id="3050036"/>
    <lineage>
        <taxon>Bacteria</taxon>
        <taxon>Pseudomonadati</taxon>
        <taxon>Pseudomonadota</taxon>
        <taxon>Alphaproteobacteria</taxon>
        <taxon>Rhodobacterales</taxon>
        <taxon>Paracoccaceae</taxon>
        <taxon>Pseudodonghicola</taxon>
    </lineage>
</organism>
<dbReference type="PANTHER" id="PTHR35841">
    <property type="entry name" value="PHOSPHONATES-BINDING PERIPLASMIC PROTEIN"/>
    <property type="match status" value="1"/>
</dbReference>
<sequence length="245" mass="26120">MIAWLGMYDFGPLQAANDRFWQALRRALGDGPERLSRDLDPWQAWTAPDLLLAQTCGLPFRSRLHDRVTLVATPDHRLPGCPPGYYRSVLIARADATARTLADFAGGTFAYNDPLSQSGWAAPLLQAERDGVCFGAMLETGAHVASARAVADGAADVAGIDALTWQLLKDHDPALTRRLTPIGVTVPTPALPYITAPGGDAPALRHALGTAIAALSPADRQSLHLHGVVEIPAHAYLALPIPHPV</sequence>
<protein>
    <submittedName>
        <fullName evidence="1">PhnD/SsuA/transferrin family substrate-binding protein</fullName>
    </submittedName>
</protein>
<keyword evidence="2" id="KW-1185">Reference proteome</keyword>
<comment type="caution">
    <text evidence="1">The sequence shown here is derived from an EMBL/GenBank/DDBJ whole genome shotgun (WGS) entry which is preliminary data.</text>
</comment>
<gene>
    <name evidence="1" type="ORF">QO033_00280</name>
</gene>
<dbReference type="PANTHER" id="PTHR35841:SF1">
    <property type="entry name" value="PHOSPHONATES-BINDING PERIPLASMIC PROTEIN"/>
    <property type="match status" value="1"/>
</dbReference>